<accession>A0A5B8MWZ3</accession>
<dbReference type="Proteomes" id="UP000316726">
    <property type="component" value="Chromosome 12"/>
</dbReference>
<organism evidence="2 3">
    <name type="scientific">Chloropicon primus</name>
    <dbReference type="NCBI Taxonomy" id="1764295"/>
    <lineage>
        <taxon>Eukaryota</taxon>
        <taxon>Viridiplantae</taxon>
        <taxon>Chlorophyta</taxon>
        <taxon>Chloropicophyceae</taxon>
        <taxon>Chloropicales</taxon>
        <taxon>Chloropicaceae</taxon>
        <taxon>Chloropicon</taxon>
    </lineage>
</organism>
<evidence type="ECO:0000259" key="1">
    <source>
        <dbReference type="Pfam" id="PF04321"/>
    </source>
</evidence>
<dbReference type="SUPFAM" id="SSF51735">
    <property type="entry name" value="NAD(P)-binding Rossmann-fold domains"/>
    <property type="match status" value="1"/>
</dbReference>
<keyword evidence="3" id="KW-1185">Reference proteome</keyword>
<proteinExistence type="predicted"/>
<dbReference type="EMBL" id="CP031045">
    <property type="protein sequence ID" value="QDZ24074.1"/>
    <property type="molecule type" value="Genomic_DNA"/>
</dbReference>
<dbReference type="InterPro" id="IPR036291">
    <property type="entry name" value="NAD(P)-bd_dom_sf"/>
</dbReference>
<dbReference type="PANTHER" id="PTHR43242">
    <property type="entry name" value="NAD(P)-BINDING ROSSMANN-FOLD SUPERFAMILY PROTEIN"/>
    <property type="match status" value="1"/>
</dbReference>
<reference evidence="2 3" key="1">
    <citation type="submission" date="2018-07" db="EMBL/GenBank/DDBJ databases">
        <title>The complete nuclear genome of the prasinophyte Chloropicon primus (CCMP1205).</title>
        <authorList>
            <person name="Pombert J.-F."/>
            <person name="Otis C."/>
            <person name="Turmel M."/>
            <person name="Lemieux C."/>
        </authorList>
    </citation>
    <scope>NUCLEOTIDE SEQUENCE [LARGE SCALE GENOMIC DNA]</scope>
    <source>
        <strain evidence="2 3">CCMP1205</strain>
    </source>
</reference>
<name>A0A5B8MWZ3_9CHLO</name>
<dbReference type="PANTHER" id="PTHR43242:SF1">
    <property type="entry name" value="NAD(P)-BINDING ROSSMANN-FOLD SUPERFAMILY PROTEIN"/>
    <property type="match status" value="1"/>
</dbReference>
<protein>
    <recommendedName>
        <fullName evidence="1">RmlD-like substrate binding domain-containing protein</fullName>
    </recommendedName>
</protein>
<dbReference type="Pfam" id="PF04321">
    <property type="entry name" value="RmlD_sub_bind"/>
    <property type="match status" value="1"/>
</dbReference>
<dbReference type="STRING" id="1764295.A0A5B8MWZ3"/>
<dbReference type="CDD" id="cd05254">
    <property type="entry name" value="dTDP_HR_like_SDR_e"/>
    <property type="match status" value="1"/>
</dbReference>
<dbReference type="AlphaFoldDB" id="A0A5B8MWZ3"/>
<gene>
    <name evidence="2" type="ORF">A3770_12p65920</name>
</gene>
<dbReference type="Gene3D" id="3.40.50.720">
    <property type="entry name" value="NAD(P)-binding Rossmann-like Domain"/>
    <property type="match status" value="1"/>
</dbReference>
<feature type="domain" description="RmlD-like substrate binding" evidence="1">
    <location>
        <begin position="1"/>
        <end position="300"/>
    </location>
</feature>
<evidence type="ECO:0000313" key="2">
    <source>
        <dbReference type="EMBL" id="QDZ24074.1"/>
    </source>
</evidence>
<dbReference type="InterPro" id="IPR029903">
    <property type="entry name" value="RmlD-like-bd"/>
</dbReference>
<sequence length="301" mass="33259">MKVLVAGGSGYLGQYLVEALSREHQVGFTYNTGGKVVESMGGSKYKVDFCTGEGLEDMVSDFGEPQVVVNCAAISQPMVCEEERERSRSVNVPTTLVNDCLLSRCEGRPFLIHLSTDHVYDGSRSFYTEADEPGPVNAYGETKKEAEDFIVSRYPNHAIFRSSIIYGRGKEVGRNLFLQWMDEALGAGEKVDFFGNEFRSPVYVMDIVKLVRIIIARIENGVTAPARVANIYNLGGPERLSRADMAKALCTHRGYGIDSVLEADRPGHVKSPLDASMDVHLLRQTFGLHPTSFKDALSEIF</sequence>
<dbReference type="OrthoDB" id="6235964at2759"/>
<evidence type="ECO:0000313" key="3">
    <source>
        <dbReference type="Proteomes" id="UP000316726"/>
    </source>
</evidence>